<dbReference type="InterPro" id="IPR029057">
    <property type="entry name" value="PRTase-like"/>
</dbReference>
<dbReference type="InterPro" id="IPR051910">
    <property type="entry name" value="ComF/GntX_DNA_util-trans"/>
</dbReference>
<dbReference type="RefSeq" id="WP_133754206.1">
    <property type="nucleotide sequence ID" value="NZ_SOAW01000001.1"/>
</dbReference>
<evidence type="ECO:0000256" key="1">
    <source>
        <dbReference type="ARBA" id="ARBA00008007"/>
    </source>
</evidence>
<dbReference type="PANTHER" id="PTHR47505:SF1">
    <property type="entry name" value="DNA UTILIZATION PROTEIN YHGH"/>
    <property type="match status" value="1"/>
</dbReference>
<evidence type="ECO:0000313" key="2">
    <source>
        <dbReference type="EMBL" id="TDT33750.1"/>
    </source>
</evidence>
<keyword evidence="2" id="KW-0808">Transferase</keyword>
<dbReference type="CDD" id="cd06223">
    <property type="entry name" value="PRTases_typeI"/>
    <property type="match status" value="1"/>
</dbReference>
<organism evidence="2 3">
    <name type="scientific">Naumannella halotolerans</name>
    <dbReference type="NCBI Taxonomy" id="993414"/>
    <lineage>
        <taxon>Bacteria</taxon>
        <taxon>Bacillati</taxon>
        <taxon>Actinomycetota</taxon>
        <taxon>Actinomycetes</taxon>
        <taxon>Propionibacteriales</taxon>
        <taxon>Propionibacteriaceae</taxon>
        <taxon>Naumannella</taxon>
    </lineage>
</organism>
<protein>
    <submittedName>
        <fullName evidence="2">Putative amidophosphoribosyltransferase</fullName>
    </submittedName>
</protein>
<name>A0A4R7J8D8_9ACTN</name>
<evidence type="ECO:0000313" key="3">
    <source>
        <dbReference type="Proteomes" id="UP000295371"/>
    </source>
</evidence>
<dbReference type="Gene3D" id="3.40.50.2020">
    <property type="match status" value="1"/>
</dbReference>
<comment type="caution">
    <text evidence="2">The sequence shown here is derived from an EMBL/GenBank/DDBJ whole genome shotgun (WGS) entry which is preliminary data.</text>
</comment>
<accession>A0A4R7J8D8</accession>
<keyword evidence="3" id="KW-1185">Reference proteome</keyword>
<keyword evidence="2" id="KW-0328">Glycosyltransferase</keyword>
<dbReference type="Proteomes" id="UP000295371">
    <property type="component" value="Unassembled WGS sequence"/>
</dbReference>
<dbReference type="InterPro" id="IPR000836">
    <property type="entry name" value="PRTase_dom"/>
</dbReference>
<dbReference type="OrthoDB" id="5244859at2"/>
<dbReference type="SUPFAM" id="SSF53271">
    <property type="entry name" value="PRTase-like"/>
    <property type="match status" value="1"/>
</dbReference>
<dbReference type="AlphaFoldDB" id="A0A4R7J8D8"/>
<reference evidence="2 3" key="1">
    <citation type="submission" date="2019-03" db="EMBL/GenBank/DDBJ databases">
        <title>Genomic Encyclopedia of Archaeal and Bacterial Type Strains, Phase II (KMG-II): from individual species to whole genera.</title>
        <authorList>
            <person name="Goeker M."/>
        </authorList>
    </citation>
    <scope>NUCLEOTIDE SEQUENCE [LARGE SCALE GENOMIC DNA]</scope>
    <source>
        <strain evidence="2 3">DSM 24323</strain>
    </source>
</reference>
<comment type="similarity">
    <text evidence="1">Belongs to the ComF/GntX family.</text>
</comment>
<dbReference type="PANTHER" id="PTHR47505">
    <property type="entry name" value="DNA UTILIZATION PROTEIN YHGH"/>
    <property type="match status" value="1"/>
</dbReference>
<sequence length="260" mass="26608">MTGSDRPPDGPPAGSAFGIATAVRHGLELAADLLLGARCCACSRPAIGLCMPCLGAVRAEVPHPVVPRPAPPGWPLCVGAGTYRGPAARAVVAYKDRGALTLAPVLGGRLALAVAELLVRADGWDPAVGVALVPMPSARAAVRRRGLDATTVLARQAAARLRRVSGMRHRQVGVRRLLRQRSGVVDQSGLSSSQRVANLRGALRTRSSPTALEPGLIVVDDVVTTGASIAEAVATLRRAGWPVIGAATVTATQKVGCSGA</sequence>
<gene>
    <name evidence="2" type="ORF">CLV29_1379</name>
</gene>
<dbReference type="EMBL" id="SOAW01000001">
    <property type="protein sequence ID" value="TDT33750.1"/>
    <property type="molecule type" value="Genomic_DNA"/>
</dbReference>
<proteinExistence type="inferred from homology"/>
<dbReference type="GO" id="GO:0016757">
    <property type="term" value="F:glycosyltransferase activity"/>
    <property type="evidence" value="ECO:0007669"/>
    <property type="project" value="UniProtKB-KW"/>
</dbReference>